<evidence type="ECO:0000256" key="2">
    <source>
        <dbReference type="ARBA" id="ARBA00022840"/>
    </source>
</evidence>
<keyword evidence="3" id="KW-0173">Coenzyme A biosynthesis</keyword>
<name>A0A9D5KAJ0_UNCW3</name>
<dbReference type="GO" id="GO:0005737">
    <property type="term" value="C:cytoplasm"/>
    <property type="evidence" value="ECO:0007669"/>
    <property type="project" value="UniProtKB-SubCell"/>
</dbReference>
<dbReference type="EMBL" id="WJKJ01000311">
    <property type="protein sequence ID" value="MBD3365401.1"/>
    <property type="molecule type" value="Genomic_DNA"/>
</dbReference>
<comment type="function">
    <text evidence="3">Catalyzes the phosphorylation of the 3'-hydroxyl group of dephosphocoenzyme A to form coenzyme A.</text>
</comment>
<evidence type="ECO:0000256" key="1">
    <source>
        <dbReference type="ARBA" id="ARBA00022741"/>
    </source>
</evidence>
<dbReference type="PANTHER" id="PTHR10695">
    <property type="entry name" value="DEPHOSPHO-COA KINASE-RELATED"/>
    <property type="match status" value="1"/>
</dbReference>
<dbReference type="EC" id="2.7.1.24" evidence="3 4"/>
<dbReference type="NCBIfam" id="TIGR00152">
    <property type="entry name" value="dephospho-CoA kinase"/>
    <property type="match status" value="1"/>
</dbReference>
<dbReference type="SUPFAM" id="SSF52540">
    <property type="entry name" value="P-loop containing nucleoside triphosphate hydrolases"/>
    <property type="match status" value="1"/>
</dbReference>
<organism evidence="5 6">
    <name type="scientific">candidate division WOR-3 bacterium</name>
    <dbReference type="NCBI Taxonomy" id="2052148"/>
    <lineage>
        <taxon>Bacteria</taxon>
        <taxon>Bacteria division WOR-3</taxon>
    </lineage>
</organism>
<comment type="caution">
    <text evidence="5">The sequence shown here is derived from an EMBL/GenBank/DDBJ whole genome shotgun (WGS) entry which is preliminary data.</text>
</comment>
<dbReference type="InterPro" id="IPR001977">
    <property type="entry name" value="Depp_CoAkinase"/>
</dbReference>
<proteinExistence type="inferred from homology"/>
<keyword evidence="3" id="KW-0963">Cytoplasm</keyword>
<comment type="similarity">
    <text evidence="3">Belongs to the CoaE family.</text>
</comment>
<dbReference type="PANTHER" id="PTHR10695:SF46">
    <property type="entry name" value="BIFUNCTIONAL COENZYME A SYNTHASE-RELATED"/>
    <property type="match status" value="1"/>
</dbReference>
<protein>
    <recommendedName>
        <fullName evidence="3 4">Dephospho-CoA kinase</fullName>
        <ecNumber evidence="3 4">2.7.1.24</ecNumber>
    </recommendedName>
    <alternativeName>
        <fullName evidence="3">Dephosphocoenzyme A kinase</fullName>
    </alternativeName>
</protein>
<keyword evidence="1 3" id="KW-0547">Nucleotide-binding</keyword>
<keyword evidence="3 5" id="KW-0418">Kinase</keyword>
<comment type="subcellular location">
    <subcellularLocation>
        <location evidence="3">Cytoplasm</location>
    </subcellularLocation>
</comment>
<evidence type="ECO:0000256" key="4">
    <source>
        <dbReference type="NCBIfam" id="TIGR00152"/>
    </source>
</evidence>
<dbReference type="Pfam" id="PF01121">
    <property type="entry name" value="CoaE"/>
    <property type="match status" value="1"/>
</dbReference>
<dbReference type="Gene3D" id="3.40.50.300">
    <property type="entry name" value="P-loop containing nucleotide triphosphate hydrolases"/>
    <property type="match status" value="1"/>
</dbReference>
<dbReference type="HAMAP" id="MF_00376">
    <property type="entry name" value="Dephospho_CoA_kinase"/>
    <property type="match status" value="1"/>
</dbReference>
<keyword evidence="2 3" id="KW-0067">ATP-binding</keyword>
<evidence type="ECO:0000313" key="6">
    <source>
        <dbReference type="Proteomes" id="UP000630660"/>
    </source>
</evidence>
<evidence type="ECO:0000256" key="3">
    <source>
        <dbReference type="HAMAP-Rule" id="MF_00376"/>
    </source>
</evidence>
<accession>A0A9D5KAJ0</accession>
<reference evidence="5" key="1">
    <citation type="submission" date="2019-11" db="EMBL/GenBank/DDBJ databases">
        <title>Microbial mats filling the niche in hypersaline microbial mats.</title>
        <authorList>
            <person name="Wong H.L."/>
            <person name="Macleod F.I."/>
            <person name="White R.A. III"/>
            <person name="Burns B.P."/>
        </authorList>
    </citation>
    <scope>NUCLEOTIDE SEQUENCE</scope>
    <source>
        <strain evidence="5">Bin_327</strain>
    </source>
</reference>
<dbReference type="GO" id="GO:0015937">
    <property type="term" value="P:coenzyme A biosynthetic process"/>
    <property type="evidence" value="ECO:0007669"/>
    <property type="project" value="UniProtKB-UniRule"/>
</dbReference>
<sequence>MLTEDNSEKILVGVVGRLGAGKSAFSKMLALHGASLLEADKIAWKLYDIPAVKKDIRAAFSGKVFDIHGKVDRKKLGEIVFADPDALKRLNAIVHPPLIGELEYQISRTSKEVVVIDAALLLDWPLAESCDLLIAVAADEDTSIQRLEEKKVRPRRSRAILASQRDEAEFRKLCHVIVENDGSLEDLRVAAEGVWKKYVEPMISRH</sequence>
<dbReference type="InterPro" id="IPR027417">
    <property type="entry name" value="P-loop_NTPase"/>
</dbReference>
<dbReference type="PROSITE" id="PS51219">
    <property type="entry name" value="DPCK"/>
    <property type="match status" value="1"/>
</dbReference>
<comment type="catalytic activity">
    <reaction evidence="3">
        <text>3'-dephospho-CoA + ATP = ADP + CoA + H(+)</text>
        <dbReference type="Rhea" id="RHEA:18245"/>
        <dbReference type="ChEBI" id="CHEBI:15378"/>
        <dbReference type="ChEBI" id="CHEBI:30616"/>
        <dbReference type="ChEBI" id="CHEBI:57287"/>
        <dbReference type="ChEBI" id="CHEBI:57328"/>
        <dbReference type="ChEBI" id="CHEBI:456216"/>
        <dbReference type="EC" id="2.7.1.24"/>
    </reaction>
</comment>
<dbReference type="AlphaFoldDB" id="A0A9D5KAJ0"/>
<dbReference type="GO" id="GO:0004140">
    <property type="term" value="F:dephospho-CoA kinase activity"/>
    <property type="evidence" value="ECO:0007669"/>
    <property type="project" value="UniProtKB-UniRule"/>
</dbReference>
<dbReference type="GO" id="GO:0005524">
    <property type="term" value="F:ATP binding"/>
    <property type="evidence" value="ECO:0007669"/>
    <property type="project" value="UniProtKB-UniRule"/>
</dbReference>
<keyword evidence="3 5" id="KW-0808">Transferase</keyword>
<comment type="pathway">
    <text evidence="3">Cofactor biosynthesis; coenzyme A biosynthesis; CoA from (R)-pantothenate: step 5/5.</text>
</comment>
<evidence type="ECO:0000313" key="5">
    <source>
        <dbReference type="EMBL" id="MBD3365401.1"/>
    </source>
</evidence>
<dbReference type="CDD" id="cd02022">
    <property type="entry name" value="DPCK"/>
    <property type="match status" value="1"/>
</dbReference>
<feature type="binding site" evidence="3">
    <location>
        <begin position="19"/>
        <end position="24"/>
    </location>
    <ligand>
        <name>ATP</name>
        <dbReference type="ChEBI" id="CHEBI:30616"/>
    </ligand>
</feature>
<dbReference type="Proteomes" id="UP000630660">
    <property type="component" value="Unassembled WGS sequence"/>
</dbReference>
<gene>
    <name evidence="3" type="primary">coaE</name>
    <name evidence="5" type="ORF">GF359_09335</name>
</gene>